<evidence type="ECO:0000313" key="3">
    <source>
        <dbReference type="Proteomes" id="UP000188551"/>
    </source>
</evidence>
<evidence type="ECO:0000259" key="1">
    <source>
        <dbReference type="Pfam" id="PF07179"/>
    </source>
</evidence>
<sequence>MTPEARLAVVAREVRDGTRGPGELTDVFAGVVVYAQRPEQPGLWVTDLGERGRWMVVFSTLERLARHAGECDYLSTTGADLLELVPPGIGLMVDPHDDHRFPILSRMAPPDVVARTWAQAGKRPPRPGITG</sequence>
<reference evidence="2 3" key="1">
    <citation type="submission" date="2017-02" db="EMBL/GenBank/DDBJ databases">
        <title>Amycolatopsis azurea DSM 43854 draft genome.</title>
        <authorList>
            <person name="Mayilraj S."/>
        </authorList>
    </citation>
    <scope>NUCLEOTIDE SEQUENCE [LARGE SCALE GENOMIC DNA]</scope>
    <source>
        <strain evidence="2 3">DSM 43854</strain>
    </source>
</reference>
<dbReference type="Proteomes" id="UP000188551">
    <property type="component" value="Unassembled WGS sequence"/>
</dbReference>
<name>A0ABX3J0K9_9PSEU</name>
<dbReference type="RefSeq" id="WP_157376427.1">
    <property type="nucleotide sequence ID" value="NZ_ANMG01000047.1"/>
</dbReference>
<gene>
    <name evidence="2" type="ORF">B0293_42505</name>
</gene>
<protein>
    <recommendedName>
        <fullName evidence="1">SseB protein N-terminal domain-containing protein</fullName>
    </recommendedName>
</protein>
<dbReference type="EMBL" id="MUXN01000045">
    <property type="protein sequence ID" value="OOC00572.1"/>
    <property type="molecule type" value="Genomic_DNA"/>
</dbReference>
<evidence type="ECO:0000313" key="2">
    <source>
        <dbReference type="EMBL" id="OOC00572.1"/>
    </source>
</evidence>
<dbReference type="Pfam" id="PF07179">
    <property type="entry name" value="SseB"/>
    <property type="match status" value="1"/>
</dbReference>
<comment type="caution">
    <text evidence="2">The sequence shown here is derived from an EMBL/GenBank/DDBJ whole genome shotgun (WGS) entry which is preliminary data.</text>
</comment>
<keyword evidence="3" id="KW-1185">Reference proteome</keyword>
<dbReference type="InterPro" id="IPR009839">
    <property type="entry name" value="SseB_N"/>
</dbReference>
<accession>A0ABX3J0K9</accession>
<feature type="domain" description="SseB protein N-terminal" evidence="1">
    <location>
        <begin position="50"/>
        <end position="104"/>
    </location>
</feature>
<organism evidence="2 3">
    <name type="scientific">Amycolatopsis azurea DSM 43854</name>
    <dbReference type="NCBI Taxonomy" id="1238180"/>
    <lineage>
        <taxon>Bacteria</taxon>
        <taxon>Bacillati</taxon>
        <taxon>Actinomycetota</taxon>
        <taxon>Actinomycetes</taxon>
        <taxon>Pseudonocardiales</taxon>
        <taxon>Pseudonocardiaceae</taxon>
        <taxon>Amycolatopsis</taxon>
    </lineage>
</organism>
<proteinExistence type="predicted"/>